<evidence type="ECO:0000259" key="3">
    <source>
        <dbReference type="Pfam" id="PF01471"/>
    </source>
</evidence>
<dbReference type="InterPro" id="IPR002477">
    <property type="entry name" value="Peptidoglycan-bd-like"/>
</dbReference>
<keyword evidence="1 2" id="KW-0732">Signal</keyword>
<dbReference type="GO" id="GO:0019867">
    <property type="term" value="C:outer membrane"/>
    <property type="evidence" value="ECO:0007669"/>
    <property type="project" value="InterPro"/>
</dbReference>
<dbReference type="InterPro" id="IPR036908">
    <property type="entry name" value="RlpA-like_sf"/>
</dbReference>
<evidence type="ECO:0000259" key="4">
    <source>
        <dbReference type="Pfam" id="PF06725"/>
    </source>
</evidence>
<protein>
    <submittedName>
        <fullName evidence="5">3D (Asp-Asp-Asp) domain-containing protein</fullName>
    </submittedName>
</protein>
<dbReference type="Proteomes" id="UP000184404">
    <property type="component" value="Unassembled WGS sequence"/>
</dbReference>
<dbReference type="AlphaFoldDB" id="A0A1M5AIV1"/>
<name>A0A1M5AIV1_9FIRM</name>
<dbReference type="GO" id="GO:0009254">
    <property type="term" value="P:peptidoglycan turnover"/>
    <property type="evidence" value="ECO:0007669"/>
    <property type="project" value="InterPro"/>
</dbReference>
<keyword evidence="6" id="KW-1185">Reference proteome</keyword>
<dbReference type="InterPro" id="IPR036366">
    <property type="entry name" value="PGBDSf"/>
</dbReference>
<evidence type="ECO:0000313" key="5">
    <source>
        <dbReference type="EMBL" id="SHF30201.1"/>
    </source>
</evidence>
<dbReference type="Pfam" id="PF01471">
    <property type="entry name" value="PG_binding_1"/>
    <property type="match status" value="1"/>
</dbReference>
<dbReference type="Gene3D" id="1.10.101.10">
    <property type="entry name" value="PGBD-like superfamily/PGBD"/>
    <property type="match status" value="1"/>
</dbReference>
<dbReference type="InterPro" id="IPR036365">
    <property type="entry name" value="PGBD-like_sf"/>
</dbReference>
<feature type="domain" description="3D" evidence="4">
    <location>
        <begin position="142"/>
        <end position="201"/>
    </location>
</feature>
<dbReference type="InterPro" id="IPR051933">
    <property type="entry name" value="Resuscitation_pf_RpfB"/>
</dbReference>
<dbReference type="PANTHER" id="PTHR39160">
    <property type="entry name" value="CELL WALL-BINDING PROTEIN YOCH"/>
    <property type="match status" value="1"/>
</dbReference>
<sequence length="205" mass="22184">MRKKAALFFSILTVVLLVLSSSTYAAGKILVKQGSRGESVRQVQELLIEKGFLSGKADGICGQMTVDAIKLFQRENHLEVDGICGAVTFEALKKAPHHDPKFAAEHHPHKGEAVYVEATAYSAFDPGNGPNTASGTPVRHGVIAVDPSFIPLGSRVYIPGYGEAVAEDIGWGIKGNIIDVAFDTHEEALMFGRQELEIYIIEYGE</sequence>
<dbReference type="GO" id="GO:0004553">
    <property type="term" value="F:hydrolase activity, hydrolyzing O-glycosyl compounds"/>
    <property type="evidence" value="ECO:0007669"/>
    <property type="project" value="InterPro"/>
</dbReference>
<feature type="domain" description="Peptidoglycan binding-like" evidence="3">
    <location>
        <begin position="36"/>
        <end position="92"/>
    </location>
</feature>
<dbReference type="PANTHER" id="PTHR39160:SF4">
    <property type="entry name" value="RESUSCITATION-PROMOTING FACTOR RPFB"/>
    <property type="match status" value="1"/>
</dbReference>
<organism evidence="5 6">
    <name type="scientific">Schwartzia succinivorans DSM 10502</name>
    <dbReference type="NCBI Taxonomy" id="1123243"/>
    <lineage>
        <taxon>Bacteria</taxon>
        <taxon>Bacillati</taxon>
        <taxon>Bacillota</taxon>
        <taxon>Negativicutes</taxon>
        <taxon>Selenomonadales</taxon>
        <taxon>Selenomonadaceae</taxon>
        <taxon>Schwartzia</taxon>
    </lineage>
</organism>
<gene>
    <name evidence="5" type="ORF">SAMN02745190_02338</name>
</gene>
<evidence type="ECO:0000256" key="2">
    <source>
        <dbReference type="SAM" id="SignalP"/>
    </source>
</evidence>
<proteinExistence type="predicted"/>
<dbReference type="InterPro" id="IPR010611">
    <property type="entry name" value="3D_dom"/>
</dbReference>
<dbReference type="STRING" id="1123243.SAMN02745190_02338"/>
<dbReference type="Gene3D" id="2.40.40.10">
    <property type="entry name" value="RlpA-like domain"/>
    <property type="match status" value="1"/>
</dbReference>
<evidence type="ECO:0000256" key="1">
    <source>
        <dbReference type="ARBA" id="ARBA00022729"/>
    </source>
</evidence>
<evidence type="ECO:0000313" key="6">
    <source>
        <dbReference type="Proteomes" id="UP000184404"/>
    </source>
</evidence>
<dbReference type="SUPFAM" id="SSF47090">
    <property type="entry name" value="PGBD-like"/>
    <property type="match status" value="1"/>
</dbReference>
<dbReference type="CDD" id="cd22786">
    <property type="entry name" value="DPBB_YuiC-like"/>
    <property type="match status" value="1"/>
</dbReference>
<feature type="signal peptide" evidence="2">
    <location>
        <begin position="1"/>
        <end position="25"/>
    </location>
</feature>
<dbReference type="SUPFAM" id="SSF50685">
    <property type="entry name" value="Barwin-like endoglucanases"/>
    <property type="match status" value="1"/>
</dbReference>
<dbReference type="EMBL" id="FQUG01000012">
    <property type="protein sequence ID" value="SHF30201.1"/>
    <property type="molecule type" value="Genomic_DNA"/>
</dbReference>
<reference evidence="5 6" key="1">
    <citation type="submission" date="2016-11" db="EMBL/GenBank/DDBJ databases">
        <authorList>
            <person name="Jaros S."/>
            <person name="Januszkiewicz K."/>
            <person name="Wedrychowicz H."/>
        </authorList>
    </citation>
    <scope>NUCLEOTIDE SEQUENCE [LARGE SCALE GENOMIC DNA]</scope>
    <source>
        <strain evidence="5 6">DSM 10502</strain>
    </source>
</reference>
<feature type="chain" id="PRO_5013200306" evidence="2">
    <location>
        <begin position="26"/>
        <end position="205"/>
    </location>
</feature>
<dbReference type="Pfam" id="PF06725">
    <property type="entry name" value="3D"/>
    <property type="match status" value="1"/>
</dbReference>
<accession>A0A1M5AIV1</accession>